<dbReference type="CDD" id="cd02440">
    <property type="entry name" value="AdoMet_MTases"/>
    <property type="match status" value="1"/>
</dbReference>
<dbReference type="GO" id="GO:0032259">
    <property type="term" value="P:methylation"/>
    <property type="evidence" value="ECO:0007669"/>
    <property type="project" value="UniProtKB-KW"/>
</dbReference>
<dbReference type="Pfam" id="PF13649">
    <property type="entry name" value="Methyltransf_25"/>
    <property type="match status" value="1"/>
</dbReference>
<evidence type="ECO:0000313" key="2">
    <source>
        <dbReference type="EMBL" id="SEN01163.1"/>
    </source>
</evidence>
<dbReference type="STRING" id="1077947.SAMN05216227_100638"/>
<gene>
    <name evidence="2" type="ORF">SAMN05216227_100638</name>
</gene>
<accession>A0A1H8D1I8</accession>
<reference evidence="2 3" key="1">
    <citation type="submission" date="2016-10" db="EMBL/GenBank/DDBJ databases">
        <authorList>
            <person name="de Groot N.N."/>
        </authorList>
    </citation>
    <scope>NUCLEOTIDE SEQUENCE [LARGE SCALE GENOMIC DNA]</scope>
    <source>
        <strain evidence="2 3">CGMCC 1.10836</strain>
    </source>
</reference>
<dbReference type="AlphaFoldDB" id="A0A1H8D1I8"/>
<feature type="domain" description="Methyltransferase" evidence="1">
    <location>
        <begin position="44"/>
        <end position="138"/>
    </location>
</feature>
<dbReference type="Proteomes" id="UP000183002">
    <property type="component" value="Unassembled WGS sequence"/>
</dbReference>
<keyword evidence="3" id="KW-1185">Reference proteome</keyword>
<dbReference type="RefSeq" id="WP_074818439.1">
    <property type="nucleotide sequence ID" value="NZ_FOCO01000006.1"/>
</dbReference>
<name>A0A1H8D1I8_9RHOB</name>
<dbReference type="EMBL" id="FOCO01000006">
    <property type="protein sequence ID" value="SEN01163.1"/>
    <property type="molecule type" value="Genomic_DNA"/>
</dbReference>
<organism evidence="2 3">
    <name type="scientific">Pseudorhodobacter antarcticus</name>
    <dbReference type="NCBI Taxonomy" id="1077947"/>
    <lineage>
        <taxon>Bacteria</taxon>
        <taxon>Pseudomonadati</taxon>
        <taxon>Pseudomonadota</taxon>
        <taxon>Alphaproteobacteria</taxon>
        <taxon>Rhodobacterales</taxon>
        <taxon>Paracoccaceae</taxon>
        <taxon>Pseudorhodobacter</taxon>
    </lineage>
</organism>
<sequence>MFSDLAFFLKQAVLQPKQTSSLVPSSRALATAMAEHVGPQTGPVVEFGPGTGIITQAILQRGVTPANLTLFEMNAAFADALHSRFPGTTIHTDCAQMAPKLLPPTVGAVVSGLPLLSMPRQIRREIVAAAFDVLRPGGIMIQFTYGQNPPLTDDGLAALGLQATKARKVWANFPPAQVYIITRATV</sequence>
<evidence type="ECO:0000313" key="3">
    <source>
        <dbReference type="Proteomes" id="UP000183002"/>
    </source>
</evidence>
<dbReference type="InterPro" id="IPR029063">
    <property type="entry name" value="SAM-dependent_MTases_sf"/>
</dbReference>
<dbReference type="GO" id="GO:0008168">
    <property type="term" value="F:methyltransferase activity"/>
    <property type="evidence" value="ECO:0007669"/>
    <property type="project" value="UniProtKB-KW"/>
</dbReference>
<evidence type="ECO:0000259" key="1">
    <source>
        <dbReference type="Pfam" id="PF13649"/>
    </source>
</evidence>
<keyword evidence="2" id="KW-0489">Methyltransferase</keyword>
<dbReference type="OrthoDB" id="9805585at2"/>
<dbReference type="Gene3D" id="3.40.50.150">
    <property type="entry name" value="Vaccinia Virus protein VP39"/>
    <property type="match status" value="1"/>
</dbReference>
<dbReference type="InterPro" id="IPR041698">
    <property type="entry name" value="Methyltransf_25"/>
</dbReference>
<protein>
    <submittedName>
        <fullName evidence="2">Phosphatidylethanolamine/phosphatidyl-N-methylethanolamine N-methyltransferase</fullName>
    </submittedName>
</protein>
<keyword evidence="2" id="KW-0808">Transferase</keyword>
<proteinExistence type="predicted"/>
<dbReference type="SUPFAM" id="SSF53335">
    <property type="entry name" value="S-adenosyl-L-methionine-dependent methyltransferases"/>
    <property type="match status" value="1"/>
</dbReference>